<organism evidence="5 6">
    <name type="scientific">Megalurothrips usitatus</name>
    <name type="common">bean blossom thrips</name>
    <dbReference type="NCBI Taxonomy" id="439358"/>
    <lineage>
        <taxon>Eukaryota</taxon>
        <taxon>Metazoa</taxon>
        <taxon>Ecdysozoa</taxon>
        <taxon>Arthropoda</taxon>
        <taxon>Hexapoda</taxon>
        <taxon>Insecta</taxon>
        <taxon>Pterygota</taxon>
        <taxon>Neoptera</taxon>
        <taxon>Paraneoptera</taxon>
        <taxon>Thysanoptera</taxon>
        <taxon>Terebrantia</taxon>
        <taxon>Thripoidea</taxon>
        <taxon>Thripidae</taxon>
        <taxon>Megalurothrips</taxon>
    </lineage>
</organism>
<comment type="subcellular location">
    <subcellularLocation>
        <location evidence="1">Nucleus</location>
    </subcellularLocation>
</comment>
<protein>
    <recommendedName>
        <fullName evidence="4">HTH CENPB-type domain-containing protein</fullName>
    </recommendedName>
</protein>
<name>A0AAV7X0H7_9NEOP</name>
<keyword evidence="6" id="KW-1185">Reference proteome</keyword>
<evidence type="ECO:0000313" key="6">
    <source>
        <dbReference type="Proteomes" id="UP001075354"/>
    </source>
</evidence>
<evidence type="ECO:0000313" key="5">
    <source>
        <dbReference type="EMBL" id="KAJ1519403.1"/>
    </source>
</evidence>
<feature type="region of interest" description="Disordered" evidence="3">
    <location>
        <begin position="89"/>
        <end position="130"/>
    </location>
</feature>
<dbReference type="InterPro" id="IPR004875">
    <property type="entry name" value="DDE_SF_endonuclease_dom"/>
</dbReference>
<reference evidence="5" key="1">
    <citation type="submission" date="2022-12" db="EMBL/GenBank/DDBJ databases">
        <title>Chromosome-level genome assembly of the bean flower thrips Megalurothrips usitatus.</title>
        <authorList>
            <person name="Ma L."/>
            <person name="Liu Q."/>
            <person name="Li H."/>
            <person name="Cai W."/>
        </authorList>
    </citation>
    <scope>NUCLEOTIDE SEQUENCE</scope>
    <source>
        <strain evidence="5">Cailab_2022a</strain>
    </source>
</reference>
<dbReference type="EMBL" id="JAPTSV010000016">
    <property type="protein sequence ID" value="KAJ1519403.1"/>
    <property type="molecule type" value="Genomic_DNA"/>
</dbReference>
<keyword evidence="2" id="KW-0238">DNA-binding</keyword>
<sequence>MSIEVLPLSVRGLRPETREVDRDLWIWFCKAKQYSENHNGPRVTKRLVQAKAKQAFQAAGICNFKASDGWYFRWLKRWHRMDVDSAKRLKNEEKGKNKPRVPNKQSLNEPKVKTARVANQKNLRRERTENVCGPVDTSTQDCANNATISNMFLEIPTSVSDDTLQVFNANLTEQDAFSFSASNDSVLQNDILCGATSSDFDNSFLSKDFIIETETQDLGPVQFTQDPHSLVNLDDISWHDISDLPCLGRPTQKLIQSQGAGEDVFHSPKCGGISMNVQSLKFPTKGKGKLYSPEKSLGAAGSTTSTTPYLNRRLFLKGVSSDLKKLDTSHSQPFSSSVNPSCGKKLSSFAKTTNPLTGPTKHAFGLAGSSVTPVHLEEPKEACVSQVNVKGLLFSSQNSSKSFGGHGKFSGTSCKGSTLRLGRASGQGKKGNFYHLMSRESANSVHEDKYQDFEDTACGNFEQHDLEDVSVSSDFVNQLNDEHSLDLNLECGNETLCNQITPKMALNKTLPSVPKGSNCETPRPALTGFTNLISSSPSNNALSETNGGSPESGCHMSVADDDLSSEENDYISEAVMLSMQEDDFSILNCDQSPFQGTISVIDENSQSECDKIKDLDEGMQAALTLEENDFESGEIMFPPPAGTEYAMLCQKEVFVHAKKNIGDDSLVSSDAVEIGQSAGSVNTVLHSSQENACQEQQEHPIYSPCRNDEHLTESQDFLTVSSFSNEGSFQTSVSIDGTSSNRILGLPGENSSLGDGNGGMFQISSSTEIGSPNVIQLSANDDVFLTCYNEVGAVGSLPSNCISNENNLLSISNGCPLAKNIDEAPSMFFVPCVTEEMVESSVAPQFNTSGFSVTNTVLSSDANSLNSDVSKSEVTVAHADSTTVLSQPSPVHSQNSSVIELIASTDFNSTCPSTCESSKENGFTPYDLQLVESVLSEQDDAPGNTPKYAKKSSAYLTEKGNNTSRSSGVEENQGSYRRSSGDRYFPYFKERVANYAIKHTAKEAARYFGVNVDTVTMWTRGRHETDSVVKNYPDQHMLRWLKKNRENGIVLTNEQVVEKATELMRTPGNWVKDKTRWFYIWSSRLISEHEKKTSEGEGDAPARCGEKKALYPEEFKVEVALYAEQTSKNLASSVFKIARKRVYEWSVALKIVKNTTKEKSMPADDCMETVTEDGEASMEGDKVESNTLTSQMGRDPKQFKLNGKGMGRAVTSVAVDHQLWLWFCDQTAKKSKPKSKEIRAKAVELFRAHNHEKIKCSHGWLKKWSLRYGIALRHEGDGDLVAWCLEQFDHNRNVSHRDLLNYAHELLTGTHKSEFKASAGWLVRFCKRHKNLLSTKPSIDVEIPTVLKQKVSEFRLHVQKTISSSNVFSGNVGCLDEVPLNFTAGGSRSRLLLRRSGLENCHAIVILSCLATGELLPPALIFKGEGPSEQVTHDSVSVLIFYQKDCCMTPTIMSQWLDSVWIKNVDAPSVLVGDCYEPHCSQLVKEKCSAADVSLLIIPPGCSYKLQPLDLSVSHLLESNIYDRWTRHFTAADQLSACKRTSYSSNSDIVRWVAEAYISLKETRKEAVCRSFHVTGLTAALNGTDDHHLEDPSFLSVFTSQH</sequence>
<feature type="compositionally biased region" description="Polar residues" evidence="3">
    <location>
        <begin position="959"/>
        <end position="977"/>
    </location>
</feature>
<dbReference type="SUPFAM" id="SSF46689">
    <property type="entry name" value="Homeodomain-like"/>
    <property type="match status" value="3"/>
</dbReference>
<dbReference type="Proteomes" id="UP001075354">
    <property type="component" value="Chromosome 16"/>
</dbReference>
<feature type="region of interest" description="Disordered" evidence="3">
    <location>
        <begin position="937"/>
        <end position="977"/>
    </location>
</feature>
<feature type="domain" description="HTH CENPB-type" evidence="4">
    <location>
        <begin position="1264"/>
        <end position="1335"/>
    </location>
</feature>
<evidence type="ECO:0000259" key="4">
    <source>
        <dbReference type="PROSITE" id="PS51253"/>
    </source>
</evidence>
<evidence type="ECO:0000256" key="1">
    <source>
        <dbReference type="ARBA" id="ARBA00004123"/>
    </source>
</evidence>
<dbReference type="InterPro" id="IPR009057">
    <property type="entry name" value="Homeodomain-like_sf"/>
</dbReference>
<dbReference type="GO" id="GO:0003677">
    <property type="term" value="F:DNA binding"/>
    <property type="evidence" value="ECO:0007669"/>
    <property type="project" value="UniProtKB-KW"/>
</dbReference>
<proteinExistence type="predicted"/>
<comment type="caution">
    <text evidence="5">The sequence shown here is derived from an EMBL/GenBank/DDBJ whole genome shotgun (WGS) entry which is preliminary data.</text>
</comment>
<dbReference type="PANTHER" id="PTHR19303">
    <property type="entry name" value="TRANSPOSON"/>
    <property type="match status" value="1"/>
</dbReference>
<dbReference type="Pfam" id="PF03184">
    <property type="entry name" value="DDE_1"/>
    <property type="match status" value="1"/>
</dbReference>
<dbReference type="GO" id="GO:0005634">
    <property type="term" value="C:nucleus"/>
    <property type="evidence" value="ECO:0007669"/>
    <property type="project" value="UniProtKB-SubCell"/>
</dbReference>
<dbReference type="Gene3D" id="1.10.10.60">
    <property type="entry name" value="Homeodomain-like"/>
    <property type="match status" value="3"/>
</dbReference>
<feature type="compositionally biased region" description="Polar residues" evidence="3">
    <location>
        <begin position="534"/>
        <end position="549"/>
    </location>
</feature>
<dbReference type="Pfam" id="PF03221">
    <property type="entry name" value="HTH_Tnp_Tc5"/>
    <property type="match status" value="3"/>
</dbReference>
<gene>
    <name evidence="5" type="ORF">ONE63_004695</name>
</gene>
<evidence type="ECO:0000256" key="3">
    <source>
        <dbReference type="SAM" id="MobiDB-lite"/>
    </source>
</evidence>
<dbReference type="SMART" id="SM00674">
    <property type="entry name" value="CENPB"/>
    <property type="match status" value="3"/>
</dbReference>
<accession>A0AAV7X0H7</accession>
<dbReference type="InterPro" id="IPR050863">
    <property type="entry name" value="CenT-Element_Derived"/>
</dbReference>
<dbReference type="InterPro" id="IPR006600">
    <property type="entry name" value="HTH_CenpB_DNA-bd_dom"/>
</dbReference>
<dbReference type="PROSITE" id="PS51253">
    <property type="entry name" value="HTH_CENPB"/>
    <property type="match status" value="1"/>
</dbReference>
<evidence type="ECO:0000256" key="2">
    <source>
        <dbReference type="ARBA" id="ARBA00023125"/>
    </source>
</evidence>
<feature type="region of interest" description="Disordered" evidence="3">
    <location>
        <begin position="534"/>
        <end position="560"/>
    </location>
</feature>